<dbReference type="Gene3D" id="1.20.5.170">
    <property type="match status" value="1"/>
</dbReference>
<keyword evidence="3" id="KW-1185">Reference proteome</keyword>
<dbReference type="EMBL" id="VCAU01000051">
    <property type="protein sequence ID" value="KAF9888136.1"/>
    <property type="molecule type" value="Genomic_DNA"/>
</dbReference>
<reference evidence="2" key="2">
    <citation type="submission" date="2020-02" db="EMBL/GenBank/DDBJ databases">
        <authorList>
            <person name="Gilchrist C.L.M."/>
            <person name="Chooi Y.-H."/>
        </authorList>
    </citation>
    <scope>NUCLEOTIDE SEQUENCE</scope>
    <source>
        <strain evidence="2">MST-FP2251</strain>
    </source>
</reference>
<reference evidence="2" key="1">
    <citation type="journal article" date="2019" name="Beilstein J. Org. Chem.">
        <title>Nanangenines: drimane sesquiterpenoids as the dominant metabolite cohort of a novel Australian fungus, Aspergillus nanangensis.</title>
        <authorList>
            <person name="Lacey H.J."/>
            <person name="Gilchrist C.L.M."/>
            <person name="Crombie A."/>
            <person name="Kalaitzis J.A."/>
            <person name="Vuong D."/>
            <person name="Rutledge P.J."/>
            <person name="Turner P."/>
            <person name="Pitt J.I."/>
            <person name="Lacey E."/>
            <person name="Chooi Y.H."/>
            <person name="Piggott A.M."/>
        </authorList>
    </citation>
    <scope>NUCLEOTIDE SEQUENCE</scope>
    <source>
        <strain evidence="2">MST-FP2251</strain>
    </source>
</reference>
<proteinExistence type="predicted"/>
<name>A0AAD4CKJ3_ASPNN</name>
<dbReference type="Pfam" id="PF11905">
    <property type="entry name" value="DUF3425"/>
    <property type="match status" value="1"/>
</dbReference>
<comment type="caution">
    <text evidence="2">The sequence shown here is derived from an EMBL/GenBank/DDBJ whole genome shotgun (WGS) entry which is preliminary data.</text>
</comment>
<dbReference type="InterPro" id="IPR046347">
    <property type="entry name" value="bZIP_sf"/>
</dbReference>
<organism evidence="2 3">
    <name type="scientific">Aspergillus nanangensis</name>
    <dbReference type="NCBI Taxonomy" id="2582783"/>
    <lineage>
        <taxon>Eukaryota</taxon>
        <taxon>Fungi</taxon>
        <taxon>Dikarya</taxon>
        <taxon>Ascomycota</taxon>
        <taxon>Pezizomycotina</taxon>
        <taxon>Eurotiomycetes</taxon>
        <taxon>Eurotiomycetidae</taxon>
        <taxon>Eurotiales</taxon>
        <taxon>Aspergillaceae</taxon>
        <taxon>Aspergillus</taxon>
        <taxon>Aspergillus subgen. Circumdati</taxon>
    </lineage>
</organism>
<evidence type="ECO:0000313" key="2">
    <source>
        <dbReference type="EMBL" id="KAF9888136.1"/>
    </source>
</evidence>
<evidence type="ECO:0000256" key="1">
    <source>
        <dbReference type="SAM" id="MobiDB-lite"/>
    </source>
</evidence>
<evidence type="ECO:0000313" key="3">
    <source>
        <dbReference type="Proteomes" id="UP001194746"/>
    </source>
</evidence>
<accession>A0AAD4CKJ3</accession>
<dbReference type="CDD" id="cd14688">
    <property type="entry name" value="bZIP_YAP"/>
    <property type="match status" value="1"/>
</dbReference>
<feature type="compositionally biased region" description="Basic and acidic residues" evidence="1">
    <location>
        <begin position="37"/>
        <end position="55"/>
    </location>
</feature>
<dbReference type="Proteomes" id="UP001194746">
    <property type="component" value="Unassembled WGS sequence"/>
</dbReference>
<evidence type="ECO:0008006" key="4">
    <source>
        <dbReference type="Google" id="ProtNLM"/>
    </source>
</evidence>
<feature type="region of interest" description="Disordered" evidence="1">
    <location>
        <begin position="1"/>
        <end position="22"/>
    </location>
</feature>
<dbReference type="AlphaFoldDB" id="A0AAD4CKJ3"/>
<dbReference type="SUPFAM" id="SSF57959">
    <property type="entry name" value="Leucine zipper domain"/>
    <property type="match status" value="1"/>
</dbReference>
<dbReference type="InterPro" id="IPR021833">
    <property type="entry name" value="DUF3425"/>
</dbReference>
<protein>
    <recommendedName>
        <fullName evidence="4">BZIP domain-containing protein</fullName>
    </recommendedName>
</protein>
<sequence length="390" mass="43742">MASKRKSGDLAVPDITDDPAERKRVLNVLAQRRYRERKKEHLRSLQDQVKSKDDDTASYPSNTQGGDAAALSHRESEVNNSQDDYEDVVPVSLAEAEFIPTMSGLWSPHQSLLFLSPSPPPQELLDPLASTENLDHILCLSPPSLLLEPFGPLQEDHERHTPMPTRQSENAYSLSDQLQMHQSSTFTFPDDHLIEIPTLSLLKASMIVARRLNIADLLWDFSAVSPFFLGGAQIDGQLSLSPPSLMFSSSASSPIEGRQEKDPMDVGTLPDHIRPTVSQRLIPHHPVLDVFPWPGTRDKLIHVFSLPVDLRPRSAQDPMGLFRLVYDIEDVGGEGVRIQGQDPFDKDSWEIGQLVFERWWWAFETDIVDQSNRARTKRGEKGLILPGAQP</sequence>
<dbReference type="GO" id="GO:0003700">
    <property type="term" value="F:DNA-binding transcription factor activity"/>
    <property type="evidence" value="ECO:0007669"/>
    <property type="project" value="InterPro"/>
</dbReference>
<gene>
    <name evidence="2" type="ORF">FE257_009272</name>
</gene>
<dbReference type="PANTHER" id="PTHR38116">
    <property type="entry name" value="CHROMOSOME 7, WHOLE GENOME SHOTGUN SEQUENCE"/>
    <property type="match status" value="1"/>
</dbReference>
<dbReference type="PANTHER" id="PTHR38116:SF9">
    <property type="entry name" value="BZIP DOMAIN-CONTAINING PROTEIN"/>
    <property type="match status" value="1"/>
</dbReference>
<feature type="region of interest" description="Disordered" evidence="1">
    <location>
        <begin position="36"/>
        <end position="85"/>
    </location>
</feature>